<dbReference type="OMA" id="FMHGKII"/>
<keyword evidence="4 5" id="KW-0472">Membrane</keyword>
<feature type="transmembrane region" description="Helical" evidence="5">
    <location>
        <begin position="98"/>
        <end position="117"/>
    </location>
</feature>
<comment type="similarity">
    <text evidence="5">Belongs to the BI1 family.</text>
</comment>
<evidence type="ECO:0000256" key="1">
    <source>
        <dbReference type="ARBA" id="ARBA00004141"/>
    </source>
</evidence>
<protein>
    <recommendedName>
        <fullName evidence="8">Inhibitor of apoptosis-promoting Bax1-domain-containing protein</fullName>
    </recommendedName>
</protein>
<accession>A0A0V0QU15</accession>
<organism evidence="6 7">
    <name type="scientific">Pseudocohnilembus persalinus</name>
    <name type="common">Ciliate</name>
    <dbReference type="NCBI Taxonomy" id="266149"/>
    <lineage>
        <taxon>Eukaryota</taxon>
        <taxon>Sar</taxon>
        <taxon>Alveolata</taxon>
        <taxon>Ciliophora</taxon>
        <taxon>Intramacronucleata</taxon>
        <taxon>Oligohymenophorea</taxon>
        <taxon>Scuticociliatia</taxon>
        <taxon>Philasterida</taxon>
        <taxon>Pseudocohnilembidae</taxon>
        <taxon>Pseudocohnilembus</taxon>
    </lineage>
</organism>
<dbReference type="GO" id="GO:0016020">
    <property type="term" value="C:membrane"/>
    <property type="evidence" value="ECO:0007669"/>
    <property type="project" value="UniProtKB-SubCell"/>
</dbReference>
<dbReference type="PANTHER" id="PTHR23291">
    <property type="entry name" value="BAX INHIBITOR-RELATED"/>
    <property type="match status" value="1"/>
</dbReference>
<evidence type="ECO:0000313" key="7">
    <source>
        <dbReference type="Proteomes" id="UP000054937"/>
    </source>
</evidence>
<feature type="transmembrane region" description="Helical" evidence="5">
    <location>
        <begin position="179"/>
        <end position="196"/>
    </location>
</feature>
<dbReference type="OrthoDB" id="7933078at2759"/>
<reference evidence="6 7" key="1">
    <citation type="journal article" date="2015" name="Sci. Rep.">
        <title>Genome of the facultative scuticociliatosis pathogen Pseudocohnilembus persalinus provides insight into its virulence through horizontal gene transfer.</title>
        <authorList>
            <person name="Xiong J."/>
            <person name="Wang G."/>
            <person name="Cheng J."/>
            <person name="Tian M."/>
            <person name="Pan X."/>
            <person name="Warren A."/>
            <person name="Jiang C."/>
            <person name="Yuan D."/>
            <person name="Miao W."/>
        </authorList>
    </citation>
    <scope>NUCLEOTIDE SEQUENCE [LARGE SCALE GENOMIC DNA]</scope>
    <source>
        <strain evidence="6">36N120E</strain>
    </source>
</reference>
<dbReference type="PANTHER" id="PTHR23291:SF47">
    <property type="entry name" value="TRANSMEMBRANE BAX INHIBITOR MOTIF CONTAINING 7"/>
    <property type="match status" value="1"/>
</dbReference>
<evidence type="ECO:0000256" key="4">
    <source>
        <dbReference type="ARBA" id="ARBA00023136"/>
    </source>
</evidence>
<comment type="caution">
    <text evidence="6">The sequence shown here is derived from an EMBL/GenBank/DDBJ whole genome shotgun (WGS) entry which is preliminary data.</text>
</comment>
<keyword evidence="2 5" id="KW-0812">Transmembrane</keyword>
<sequence length="213" mass="24409">MQQFDYEDPYNQLYGDDKQLDKTTFDAQMGFVKKVYSILSVQLLVTTFICAISMVSDAFLSFQINNIWLFYFLIVIQIGIMYTLVCSPHQARTVPNNYILLFAFTLCESYIVSVICGLTDPKIVFSAVFLTVGMFLGLTIYAMNTKTDFTMMGGFLFAFVSVMIFASIILMFIHSQIAHMIYCILGVMLMSLYIIYDTQLMMVMKTDRVFLVV</sequence>
<proteinExistence type="inferred from homology"/>
<evidence type="ECO:0008006" key="8">
    <source>
        <dbReference type="Google" id="ProtNLM"/>
    </source>
</evidence>
<comment type="subcellular location">
    <subcellularLocation>
        <location evidence="1">Membrane</location>
        <topology evidence="1">Multi-pass membrane protein</topology>
    </subcellularLocation>
</comment>
<dbReference type="InterPro" id="IPR006214">
    <property type="entry name" value="Bax_inhibitor_1-related"/>
</dbReference>
<keyword evidence="7" id="KW-1185">Reference proteome</keyword>
<evidence type="ECO:0000256" key="5">
    <source>
        <dbReference type="RuleBase" id="RU004379"/>
    </source>
</evidence>
<keyword evidence="3 5" id="KW-1133">Transmembrane helix</keyword>
<feature type="transmembrane region" description="Helical" evidence="5">
    <location>
        <begin position="67"/>
        <end position="86"/>
    </location>
</feature>
<dbReference type="Pfam" id="PF01027">
    <property type="entry name" value="Bax1-I"/>
    <property type="match status" value="1"/>
</dbReference>
<feature type="transmembrane region" description="Helical" evidence="5">
    <location>
        <begin position="35"/>
        <end position="55"/>
    </location>
</feature>
<dbReference type="Proteomes" id="UP000054937">
    <property type="component" value="Unassembled WGS sequence"/>
</dbReference>
<feature type="transmembrane region" description="Helical" evidence="5">
    <location>
        <begin position="155"/>
        <end position="173"/>
    </location>
</feature>
<evidence type="ECO:0000256" key="2">
    <source>
        <dbReference type="ARBA" id="ARBA00022692"/>
    </source>
</evidence>
<name>A0A0V0QU15_PSEPJ</name>
<evidence type="ECO:0000256" key="3">
    <source>
        <dbReference type="ARBA" id="ARBA00022989"/>
    </source>
</evidence>
<dbReference type="InParanoid" id="A0A0V0QU15"/>
<evidence type="ECO:0000313" key="6">
    <source>
        <dbReference type="EMBL" id="KRX05748.1"/>
    </source>
</evidence>
<gene>
    <name evidence="6" type="ORF">PPERSA_09888</name>
</gene>
<dbReference type="EMBL" id="LDAU01000105">
    <property type="protein sequence ID" value="KRX05748.1"/>
    <property type="molecule type" value="Genomic_DNA"/>
</dbReference>
<dbReference type="AlphaFoldDB" id="A0A0V0QU15"/>
<feature type="transmembrane region" description="Helical" evidence="5">
    <location>
        <begin position="123"/>
        <end position="143"/>
    </location>
</feature>